<keyword evidence="2" id="KW-1185">Reference proteome</keyword>
<comment type="caution">
    <text evidence="1">The sequence shown here is derived from an EMBL/GenBank/DDBJ whole genome shotgun (WGS) entry which is preliminary data.</text>
</comment>
<proteinExistence type="predicted"/>
<evidence type="ECO:0000313" key="2">
    <source>
        <dbReference type="Proteomes" id="UP001204151"/>
    </source>
</evidence>
<gene>
    <name evidence="1" type="ORF">NX784_11370</name>
</gene>
<sequence length="178" mass="18499">MMQRIFWSPAKRVVAIVLLGAGLAGCPLPPGGIKIAVIHYDQIGACHTATLPDGTITAPPGHAIVLFRIKTIDNTAPPVTWQFNPGALQVNSPSDEQSNLGSMGGPVTVPANGIVTVNRPVGIMVGGTVNADGSDAATYNYTLLYPNVPPAPGTISVNDTRDIHNFPWNPNCNALIGG</sequence>
<dbReference type="Proteomes" id="UP001204151">
    <property type="component" value="Unassembled WGS sequence"/>
</dbReference>
<reference evidence="1 2" key="1">
    <citation type="submission" date="2022-08" db="EMBL/GenBank/DDBJ databases">
        <title>Reclassification of Massilia species as members of the genera Telluria, Duganella, Pseudoduganella, Mokoshia gen. nov. and Zemynaea gen. nov. using orthogonal and non-orthogonal genome-based approaches.</title>
        <authorList>
            <person name="Bowman J.P."/>
        </authorList>
    </citation>
    <scope>NUCLEOTIDE SEQUENCE [LARGE SCALE GENOMIC DNA]</scope>
    <source>
        <strain evidence="1 2">JCM 31316</strain>
    </source>
</reference>
<organism evidence="1 2">
    <name type="scientific">Massilia pinisoli</name>
    <dbReference type="NCBI Taxonomy" id="1772194"/>
    <lineage>
        <taxon>Bacteria</taxon>
        <taxon>Pseudomonadati</taxon>
        <taxon>Pseudomonadota</taxon>
        <taxon>Betaproteobacteria</taxon>
        <taxon>Burkholderiales</taxon>
        <taxon>Oxalobacteraceae</taxon>
        <taxon>Telluria group</taxon>
        <taxon>Massilia</taxon>
    </lineage>
</organism>
<evidence type="ECO:0008006" key="3">
    <source>
        <dbReference type="Google" id="ProtNLM"/>
    </source>
</evidence>
<evidence type="ECO:0000313" key="1">
    <source>
        <dbReference type="EMBL" id="MCS0582193.1"/>
    </source>
</evidence>
<accession>A0ABT1ZQJ5</accession>
<dbReference type="RefSeq" id="WP_258816774.1">
    <property type="nucleotide sequence ID" value="NZ_JANUGW010000007.1"/>
</dbReference>
<dbReference type="EMBL" id="JANUGW010000007">
    <property type="protein sequence ID" value="MCS0582193.1"/>
    <property type="molecule type" value="Genomic_DNA"/>
</dbReference>
<name>A0ABT1ZQJ5_9BURK</name>
<dbReference type="PROSITE" id="PS51257">
    <property type="entry name" value="PROKAR_LIPOPROTEIN"/>
    <property type="match status" value="1"/>
</dbReference>
<protein>
    <recommendedName>
        <fullName evidence="3">Lipoprotein</fullName>
    </recommendedName>
</protein>